<evidence type="ECO:0000259" key="5">
    <source>
        <dbReference type="Pfam" id="PF00496"/>
    </source>
</evidence>
<comment type="subcellular location">
    <subcellularLocation>
        <location evidence="1">Cell envelope</location>
    </subcellularLocation>
</comment>
<dbReference type="PANTHER" id="PTHR30290:SF10">
    <property type="entry name" value="PERIPLASMIC OLIGOPEPTIDE-BINDING PROTEIN-RELATED"/>
    <property type="match status" value="1"/>
</dbReference>
<organism evidence="6 7">
    <name type="scientific">Gomphosphaeria aponina SAG 52.96 = DSM 107014</name>
    <dbReference type="NCBI Taxonomy" id="1521640"/>
    <lineage>
        <taxon>Bacteria</taxon>
        <taxon>Bacillati</taxon>
        <taxon>Cyanobacteriota</taxon>
        <taxon>Cyanophyceae</taxon>
        <taxon>Oscillatoriophycideae</taxon>
        <taxon>Chroococcales</taxon>
        <taxon>Gomphosphaeriaceae</taxon>
        <taxon>Gomphosphaeria</taxon>
    </lineage>
</organism>
<dbReference type="GO" id="GO:1904680">
    <property type="term" value="F:peptide transmembrane transporter activity"/>
    <property type="evidence" value="ECO:0007669"/>
    <property type="project" value="TreeGrafter"/>
</dbReference>
<dbReference type="AlphaFoldDB" id="A0A941JS78"/>
<dbReference type="GO" id="GO:0042597">
    <property type="term" value="C:periplasmic space"/>
    <property type="evidence" value="ECO:0007669"/>
    <property type="project" value="UniProtKB-ARBA"/>
</dbReference>
<dbReference type="EMBL" id="JADQBC010000051">
    <property type="protein sequence ID" value="MBR8828011.1"/>
    <property type="molecule type" value="Genomic_DNA"/>
</dbReference>
<dbReference type="InterPro" id="IPR000914">
    <property type="entry name" value="SBP_5_dom"/>
</dbReference>
<keyword evidence="3" id="KW-0813">Transport</keyword>
<dbReference type="PIRSF" id="PIRSF002741">
    <property type="entry name" value="MppA"/>
    <property type="match status" value="1"/>
</dbReference>
<dbReference type="Pfam" id="PF00496">
    <property type="entry name" value="SBP_bac_5"/>
    <property type="match status" value="1"/>
</dbReference>
<evidence type="ECO:0000313" key="6">
    <source>
        <dbReference type="EMBL" id="MBR8828011.1"/>
    </source>
</evidence>
<dbReference type="GO" id="GO:0043190">
    <property type="term" value="C:ATP-binding cassette (ABC) transporter complex"/>
    <property type="evidence" value="ECO:0007669"/>
    <property type="project" value="InterPro"/>
</dbReference>
<dbReference type="CDD" id="cd08519">
    <property type="entry name" value="PBP2_NikA_DppA_OppA_like_20"/>
    <property type="match status" value="1"/>
</dbReference>
<sequence>MMSKGFLIFRKQLPNWGQFIGLFVICAILVIGCNNEPNSVQPPTETAGARITIGTTLKPRTLDPADSYELAGINIIYNVGESLYTYELGTTKLKPLLATEMPTLSEDSLTYTIPLREGVSFHDGTLFNAEAMEFSLKRFMENGGKPSFLLTDIVASVAATGEYELTIKLKQPFSAFPALLAFPGACALSPAAYTLGVGEFNPNQLVGTGQYKLTEFTADSIKLDVFAEYWGEKPANEGIDLQIYAQNSANLFNSFRTGAVDVAYQSLDPEQIKSLQAGAKEGKWQDIEAPGTVVSYLVLNLNQKPLDQLEVRQAIAALLDRNLLIERVLQGQGEPVYSLIPTGFAMYKPAFQEVYGAVNITKAKELLTQAGYSATNPIIIEVWYPSGSTTRSIVAQTLKALAAKELAGAIQFEPKSVEGATAFSNVGKGIYPTFLADWYPDFLDADNYIQPFLSCTQGSQITGCEAGGAQTQGSFYYSDRMNQLIEQQRREQNTETREAIFAEIQATLAQDVPYLPLWQSKDYAFTQNGISGLTINPQSIPFWQISRGNPPV</sequence>
<dbReference type="SUPFAM" id="SSF53850">
    <property type="entry name" value="Periplasmic binding protein-like II"/>
    <property type="match status" value="1"/>
</dbReference>
<evidence type="ECO:0000256" key="1">
    <source>
        <dbReference type="ARBA" id="ARBA00004196"/>
    </source>
</evidence>
<dbReference type="Gene3D" id="3.40.190.10">
    <property type="entry name" value="Periplasmic binding protein-like II"/>
    <property type="match status" value="1"/>
</dbReference>
<gene>
    <name evidence="6" type="ORF">DSM107014_08940</name>
</gene>
<dbReference type="InterPro" id="IPR039424">
    <property type="entry name" value="SBP_5"/>
</dbReference>
<dbReference type="InterPro" id="IPR030678">
    <property type="entry name" value="Peptide/Ni-bd"/>
</dbReference>
<dbReference type="GO" id="GO:0015833">
    <property type="term" value="P:peptide transport"/>
    <property type="evidence" value="ECO:0007669"/>
    <property type="project" value="TreeGrafter"/>
</dbReference>
<feature type="domain" description="Solute-binding protein family 5" evidence="5">
    <location>
        <begin position="92"/>
        <end position="459"/>
    </location>
</feature>
<comment type="caution">
    <text evidence="6">The sequence shown here is derived from an EMBL/GenBank/DDBJ whole genome shotgun (WGS) entry which is preliminary data.</text>
</comment>
<protein>
    <submittedName>
        <fullName evidence="6">Peptide ABC transporter substrate-binding protein</fullName>
    </submittedName>
</protein>
<evidence type="ECO:0000256" key="4">
    <source>
        <dbReference type="ARBA" id="ARBA00022729"/>
    </source>
</evidence>
<accession>A0A941JS78</accession>
<proteinExistence type="inferred from homology"/>
<name>A0A941JS78_9CHRO</name>
<dbReference type="Proteomes" id="UP000767446">
    <property type="component" value="Unassembled WGS sequence"/>
</dbReference>
<comment type="similarity">
    <text evidence="2">Belongs to the bacterial solute-binding protein 5 family.</text>
</comment>
<evidence type="ECO:0000313" key="7">
    <source>
        <dbReference type="Proteomes" id="UP000767446"/>
    </source>
</evidence>
<dbReference type="PANTHER" id="PTHR30290">
    <property type="entry name" value="PERIPLASMIC BINDING COMPONENT OF ABC TRANSPORTER"/>
    <property type="match status" value="1"/>
</dbReference>
<evidence type="ECO:0000256" key="2">
    <source>
        <dbReference type="ARBA" id="ARBA00005695"/>
    </source>
</evidence>
<dbReference type="PROSITE" id="PS51257">
    <property type="entry name" value="PROKAR_LIPOPROTEIN"/>
    <property type="match status" value="1"/>
</dbReference>
<dbReference type="Gene3D" id="3.10.105.10">
    <property type="entry name" value="Dipeptide-binding Protein, Domain 3"/>
    <property type="match status" value="1"/>
</dbReference>
<reference evidence="6" key="1">
    <citation type="submission" date="2021-02" db="EMBL/GenBank/DDBJ databases">
        <title>Metagenome analyses of Stigonema ocellatum DSM 106950, Chlorogloea purpurea SAG 13.99 and Gomphosphaeria aponina DSM 107014.</title>
        <authorList>
            <person name="Marter P."/>
            <person name="Huang S."/>
        </authorList>
    </citation>
    <scope>NUCLEOTIDE SEQUENCE</scope>
    <source>
        <strain evidence="6">JP213</strain>
    </source>
</reference>
<evidence type="ECO:0000256" key="3">
    <source>
        <dbReference type="ARBA" id="ARBA00022448"/>
    </source>
</evidence>
<keyword evidence="4" id="KW-0732">Signal</keyword>
<dbReference type="GO" id="GO:0030313">
    <property type="term" value="C:cell envelope"/>
    <property type="evidence" value="ECO:0007669"/>
    <property type="project" value="UniProtKB-SubCell"/>
</dbReference>